<keyword evidence="2" id="KW-1185">Reference proteome</keyword>
<reference evidence="1" key="1">
    <citation type="submission" date="2020-07" db="EMBL/GenBank/DDBJ databases">
        <title>Clarias magur genome sequencing, assembly and annotation.</title>
        <authorList>
            <person name="Kushwaha B."/>
            <person name="Kumar R."/>
            <person name="Das P."/>
            <person name="Joshi C.G."/>
            <person name="Kumar D."/>
            <person name="Nagpure N.S."/>
            <person name="Pandey M."/>
            <person name="Agarwal S."/>
            <person name="Srivastava S."/>
            <person name="Singh M."/>
            <person name="Sahoo L."/>
            <person name="Jayasankar P."/>
            <person name="Meher P.K."/>
            <person name="Koringa P.G."/>
            <person name="Iquebal M.A."/>
            <person name="Das S.P."/>
            <person name="Bit A."/>
            <person name="Patnaik S."/>
            <person name="Patel N."/>
            <person name="Shah T.M."/>
            <person name="Hinsu A."/>
            <person name="Jena J.K."/>
        </authorList>
    </citation>
    <scope>NUCLEOTIDE SEQUENCE</scope>
    <source>
        <strain evidence="1">CIFAMagur01</strain>
        <tissue evidence="1">Testis</tissue>
    </source>
</reference>
<gene>
    <name evidence="1" type="ORF">DAT39_020704</name>
</gene>
<proteinExistence type="predicted"/>
<organism evidence="1 2">
    <name type="scientific">Clarias magur</name>
    <name type="common">Asian catfish</name>
    <name type="synonym">Macropteronotus magur</name>
    <dbReference type="NCBI Taxonomy" id="1594786"/>
    <lineage>
        <taxon>Eukaryota</taxon>
        <taxon>Metazoa</taxon>
        <taxon>Chordata</taxon>
        <taxon>Craniata</taxon>
        <taxon>Vertebrata</taxon>
        <taxon>Euteleostomi</taxon>
        <taxon>Actinopterygii</taxon>
        <taxon>Neopterygii</taxon>
        <taxon>Teleostei</taxon>
        <taxon>Ostariophysi</taxon>
        <taxon>Siluriformes</taxon>
        <taxon>Clariidae</taxon>
        <taxon>Clarias</taxon>
    </lineage>
</organism>
<evidence type="ECO:0000313" key="2">
    <source>
        <dbReference type="Proteomes" id="UP000727407"/>
    </source>
</evidence>
<feature type="non-terminal residue" evidence="1">
    <location>
        <position position="1"/>
    </location>
</feature>
<dbReference type="Proteomes" id="UP000727407">
    <property type="component" value="Unassembled WGS sequence"/>
</dbReference>
<comment type="caution">
    <text evidence="1">The sequence shown here is derived from an EMBL/GenBank/DDBJ whole genome shotgun (WGS) entry which is preliminary data.</text>
</comment>
<feature type="non-terminal residue" evidence="1">
    <location>
        <position position="66"/>
    </location>
</feature>
<dbReference type="OrthoDB" id="9377137at2759"/>
<accession>A0A8J4TAK5</accession>
<dbReference type="AlphaFoldDB" id="A0A8J4TAK5"/>
<dbReference type="EMBL" id="QNUK01000791">
    <property type="protein sequence ID" value="KAF5889598.1"/>
    <property type="molecule type" value="Genomic_DNA"/>
</dbReference>
<protein>
    <submittedName>
        <fullName evidence="1">E3 ubiquitin-protein ligase</fullName>
    </submittedName>
</protein>
<sequence>VITANELKPSHVVSCVPEQDFLTIAISNIDHVVYEDGTQSTNYNFKTVERQIVDRFFMEKPMIKVT</sequence>
<evidence type="ECO:0000313" key="1">
    <source>
        <dbReference type="EMBL" id="KAF5889598.1"/>
    </source>
</evidence>
<name>A0A8J4TAK5_CLAMG</name>